<feature type="compositionally biased region" description="Basic and acidic residues" evidence="2">
    <location>
        <begin position="279"/>
        <end position="289"/>
    </location>
</feature>
<dbReference type="InterPro" id="IPR037393">
    <property type="entry name" value="Bud22/SRFB1"/>
</dbReference>
<comment type="caution">
    <text evidence="4">The sequence shown here is derived from an EMBL/GenBank/DDBJ whole genome shotgun (WGS) entry which is preliminary data.</text>
</comment>
<dbReference type="Proteomes" id="UP000195602">
    <property type="component" value="Unassembled WGS sequence"/>
</dbReference>
<evidence type="ECO:0000256" key="2">
    <source>
        <dbReference type="SAM" id="MobiDB-lite"/>
    </source>
</evidence>
<reference evidence="4 5" key="1">
    <citation type="submission" date="2017-04" db="EMBL/GenBank/DDBJ databases">
        <title>Draft genome of the yeast Clavispora lusitaniae type strain CBS 6936.</title>
        <authorList>
            <person name="Durrens P."/>
            <person name="Klopp C."/>
            <person name="Biteau N."/>
            <person name="Fitton-Ouhabi V."/>
            <person name="Dementhon K."/>
            <person name="Accoceberry I."/>
            <person name="Sherman D.J."/>
            <person name="Noel T."/>
        </authorList>
    </citation>
    <scope>NUCLEOTIDE SEQUENCE [LARGE SCALE GENOMIC DNA]</scope>
    <source>
        <strain evidence="4 5">CBS 6936</strain>
    </source>
</reference>
<dbReference type="GO" id="GO:0005634">
    <property type="term" value="C:nucleus"/>
    <property type="evidence" value="ECO:0007669"/>
    <property type="project" value="TreeGrafter"/>
</dbReference>
<feature type="compositionally biased region" description="Basic and acidic residues" evidence="2">
    <location>
        <begin position="352"/>
        <end position="390"/>
    </location>
</feature>
<organism evidence="4 5">
    <name type="scientific">Clavispora lusitaniae</name>
    <name type="common">Candida lusitaniae</name>
    <dbReference type="NCBI Taxonomy" id="36911"/>
    <lineage>
        <taxon>Eukaryota</taxon>
        <taxon>Fungi</taxon>
        <taxon>Dikarya</taxon>
        <taxon>Ascomycota</taxon>
        <taxon>Saccharomycotina</taxon>
        <taxon>Pichiomycetes</taxon>
        <taxon>Metschnikowiaceae</taxon>
        <taxon>Clavispora</taxon>
    </lineage>
</organism>
<dbReference type="InterPro" id="IPR015158">
    <property type="entry name" value="Bud22_dom"/>
</dbReference>
<feature type="compositionally biased region" description="Acidic residues" evidence="2">
    <location>
        <begin position="216"/>
        <end position="242"/>
    </location>
</feature>
<dbReference type="GO" id="GO:0030490">
    <property type="term" value="P:maturation of SSU-rRNA"/>
    <property type="evidence" value="ECO:0007669"/>
    <property type="project" value="TreeGrafter"/>
</dbReference>
<evidence type="ECO:0000313" key="4">
    <source>
        <dbReference type="EMBL" id="OVF07543.1"/>
    </source>
</evidence>
<gene>
    <name evidence="4" type="ORF">A9F13_12g00671</name>
</gene>
<proteinExistence type="predicted"/>
<protein>
    <submittedName>
        <fullName evidence="4">Bud site selection protein</fullName>
    </submittedName>
</protein>
<evidence type="ECO:0000259" key="3">
    <source>
        <dbReference type="Pfam" id="PF09073"/>
    </source>
</evidence>
<feature type="compositionally biased region" description="Basic and acidic residues" evidence="2">
    <location>
        <begin position="401"/>
        <end position="414"/>
    </location>
</feature>
<keyword evidence="1" id="KW-0175">Coiled coil</keyword>
<dbReference type="GO" id="GO:0030686">
    <property type="term" value="C:90S preribosome"/>
    <property type="evidence" value="ECO:0007669"/>
    <property type="project" value="TreeGrafter"/>
</dbReference>
<feature type="region of interest" description="Disordered" evidence="2">
    <location>
        <begin position="351"/>
        <end position="425"/>
    </location>
</feature>
<dbReference type="EMBL" id="LYUB02000012">
    <property type="protein sequence ID" value="OVF07543.1"/>
    <property type="molecule type" value="Genomic_DNA"/>
</dbReference>
<accession>A0AA91PYV4</accession>
<feature type="domain" description="Bud22" evidence="3">
    <location>
        <begin position="77"/>
        <end position="425"/>
    </location>
</feature>
<name>A0AA91PYV4_CLALS</name>
<feature type="compositionally biased region" description="Acidic residues" evidence="2">
    <location>
        <begin position="249"/>
        <end position="278"/>
    </location>
</feature>
<dbReference type="Pfam" id="PF09073">
    <property type="entry name" value="BUD22"/>
    <property type="match status" value="1"/>
</dbReference>
<sequence>MKHKKNELWKLDLLESKFTQSAPRFSSTKKLLHARNNAQLLKKLPHSPQEAFAMIASLKSDLFVQKWHGSHKKLLREIQRKVKHDMRSWKDQKSLQQFFDNPENSEHLVSSKLAKIVSAAILTSKESKQNPPAYVSNDVQQIISDKTDPRNPSQFFKNHCQNDKTLNGYVSSLWNDKQIKPLVGQIDWSFRKIRGNLTAAEKNAHAALTKKKTKDEDDDELDDMVGSSSEEEEEEEENENDNENSFGGFEDEELEEKDSDDEDDSSENGGSDDEDFADADSKSVEASSKKEKKKIVLPSLATGYFSGGSDDEEDVDNDKIVKAATTVRKNRRGQRARQKIWEMKYGNKAAHLQKEQQRIASEREQRQKEFEERQRKREEKANMAKEKGEKTNAPSAQKMHPSWEAKKKEEERLNAKFQGKKITFD</sequence>
<dbReference type="PANTHER" id="PTHR23325">
    <property type="entry name" value="SERUM RESPONSE FACTOR-BINDING"/>
    <property type="match status" value="1"/>
</dbReference>
<evidence type="ECO:0000313" key="5">
    <source>
        <dbReference type="Proteomes" id="UP000195602"/>
    </source>
</evidence>
<evidence type="ECO:0000256" key="1">
    <source>
        <dbReference type="ARBA" id="ARBA00023054"/>
    </source>
</evidence>
<dbReference type="KEGG" id="clus:A9F13_12g00671"/>
<dbReference type="PANTHER" id="PTHR23325:SF1">
    <property type="entry name" value="SERUM RESPONSE FACTOR-BINDING PROTEIN 1"/>
    <property type="match status" value="1"/>
</dbReference>
<dbReference type="AlphaFoldDB" id="A0AA91PYV4"/>
<feature type="region of interest" description="Disordered" evidence="2">
    <location>
        <begin position="205"/>
        <end position="317"/>
    </location>
</feature>